<reference evidence="5" key="1">
    <citation type="submission" date="2014-12" db="EMBL/GenBank/DDBJ databases">
        <authorList>
            <person name="Huang H.-H."/>
            <person name="Chen S.-C."/>
            <person name="Lai M.-C."/>
        </authorList>
    </citation>
    <scope>NUCLEOTIDE SEQUENCE</scope>
    <source>
        <strain evidence="5">K1F9705b</strain>
    </source>
</reference>
<keyword evidence="2 4" id="KW-0378">Hydrolase</keyword>
<comment type="caution">
    <text evidence="5">The sequence shown here is derived from an EMBL/GenBank/DDBJ whole genome shotgun (WGS) entry which is preliminary data.</text>
</comment>
<dbReference type="Pfam" id="PF04414">
    <property type="entry name" value="tRNA_deacylase"/>
    <property type="match status" value="1"/>
</dbReference>
<dbReference type="GO" id="GO:0019478">
    <property type="term" value="P:D-amino acid catabolic process"/>
    <property type="evidence" value="ECO:0007669"/>
    <property type="project" value="UniProtKB-UniRule"/>
</dbReference>
<keyword evidence="3 4" id="KW-0862">Zinc</keyword>
<evidence type="ECO:0000313" key="5">
    <source>
        <dbReference type="EMBL" id="MBR1368582.1"/>
    </source>
</evidence>
<dbReference type="HAMAP" id="MF_00562">
    <property type="entry name" value="Deacylase_DtdA"/>
    <property type="match status" value="1"/>
</dbReference>
<dbReference type="OrthoDB" id="9863at2157"/>
<dbReference type="InterPro" id="IPR007508">
    <property type="entry name" value="DtdA"/>
</dbReference>
<dbReference type="Gene3D" id="3.40.50.10700">
    <property type="entry name" value="AF0625-like"/>
    <property type="match status" value="1"/>
</dbReference>
<gene>
    <name evidence="4" type="primary">dtdA</name>
    <name evidence="5" type="ORF">RJ53_03315</name>
</gene>
<dbReference type="InterPro" id="IPR018033">
    <property type="entry name" value="Deacylase_DtdA_archaea"/>
</dbReference>
<dbReference type="GO" id="GO:0051499">
    <property type="term" value="F:D-aminoacyl-tRNA deacylase activity"/>
    <property type="evidence" value="ECO:0007669"/>
    <property type="project" value="UniProtKB-UniRule"/>
</dbReference>
<name>A0A8J7W8Z1_9EURY</name>
<keyword evidence="1 4" id="KW-0479">Metal-binding</keyword>
<keyword evidence="6" id="KW-1185">Reference proteome</keyword>
<dbReference type="RefSeq" id="WP_211530213.1">
    <property type="nucleotide sequence ID" value="NZ_JWHL01000003.1"/>
</dbReference>
<dbReference type="EMBL" id="JWHL01000003">
    <property type="protein sequence ID" value="MBR1368582.1"/>
    <property type="molecule type" value="Genomic_DNA"/>
</dbReference>
<comment type="similarity">
    <text evidence="4">Belongs to the DtdA deacylase family.</text>
</comment>
<organism evidence="5 6">
    <name type="scientific">Methanocalculus chunghsingensis</name>
    <dbReference type="NCBI Taxonomy" id="156457"/>
    <lineage>
        <taxon>Archaea</taxon>
        <taxon>Methanobacteriati</taxon>
        <taxon>Methanobacteriota</taxon>
        <taxon>Stenosarchaea group</taxon>
        <taxon>Methanomicrobia</taxon>
        <taxon>Methanomicrobiales</taxon>
        <taxon>Methanocalculaceae</taxon>
        <taxon>Methanocalculus</taxon>
    </lineage>
</organism>
<evidence type="ECO:0000256" key="2">
    <source>
        <dbReference type="ARBA" id="ARBA00022801"/>
    </source>
</evidence>
<dbReference type="PANTHER" id="PTHR34667">
    <property type="entry name" value="D-AMINOACYL-TRNA DEACYLASE"/>
    <property type="match status" value="1"/>
</dbReference>
<dbReference type="Proteomes" id="UP000730161">
    <property type="component" value="Unassembled WGS sequence"/>
</dbReference>
<dbReference type="PANTHER" id="PTHR34667:SF1">
    <property type="entry name" value="D-AMINOACYL-TRNA DEACYLASE"/>
    <property type="match status" value="1"/>
</dbReference>
<protein>
    <recommendedName>
        <fullName evidence="4">D-aminoacyl-tRNA deacylase</fullName>
        <ecNumber evidence="4">3.1.1.96</ecNumber>
    </recommendedName>
</protein>
<dbReference type="AlphaFoldDB" id="A0A8J7W8Z1"/>
<dbReference type="GO" id="GO:0008270">
    <property type="term" value="F:zinc ion binding"/>
    <property type="evidence" value="ECO:0007669"/>
    <property type="project" value="UniProtKB-UniRule"/>
</dbReference>
<evidence type="ECO:0000256" key="3">
    <source>
        <dbReference type="ARBA" id="ARBA00022833"/>
    </source>
</evidence>
<proteinExistence type="inferred from homology"/>
<comment type="catalytic activity">
    <reaction evidence="4">
        <text>a D-aminoacyl-tRNA + H2O = a tRNA + a D-alpha-amino acid + H(+)</text>
        <dbReference type="Rhea" id="RHEA:13953"/>
        <dbReference type="Rhea" id="RHEA-COMP:10123"/>
        <dbReference type="Rhea" id="RHEA-COMP:10124"/>
        <dbReference type="ChEBI" id="CHEBI:15377"/>
        <dbReference type="ChEBI" id="CHEBI:15378"/>
        <dbReference type="ChEBI" id="CHEBI:59871"/>
        <dbReference type="ChEBI" id="CHEBI:78442"/>
        <dbReference type="ChEBI" id="CHEBI:79333"/>
        <dbReference type="EC" id="3.1.1.96"/>
    </reaction>
</comment>
<dbReference type="Gene3D" id="3.40.630.50">
    <property type="entry name" value="AF0625-like"/>
    <property type="match status" value="1"/>
</dbReference>
<comment type="catalytic activity">
    <reaction evidence="4">
        <text>glycyl-tRNA(Ala) + H2O = tRNA(Ala) + glycine + H(+)</text>
        <dbReference type="Rhea" id="RHEA:53744"/>
        <dbReference type="Rhea" id="RHEA-COMP:9657"/>
        <dbReference type="Rhea" id="RHEA-COMP:13640"/>
        <dbReference type="ChEBI" id="CHEBI:15377"/>
        <dbReference type="ChEBI" id="CHEBI:15378"/>
        <dbReference type="ChEBI" id="CHEBI:57305"/>
        <dbReference type="ChEBI" id="CHEBI:78442"/>
        <dbReference type="ChEBI" id="CHEBI:78522"/>
        <dbReference type="EC" id="3.1.1.96"/>
    </reaction>
</comment>
<accession>A0A8J7W8Z1</accession>
<evidence type="ECO:0000256" key="4">
    <source>
        <dbReference type="HAMAP-Rule" id="MF_00562"/>
    </source>
</evidence>
<comment type="cofactor">
    <cofactor evidence="4">
        <name>Zn(2+)</name>
        <dbReference type="ChEBI" id="CHEBI:29105"/>
    </cofactor>
    <text evidence="4">Binds 2 Zn(2+) ions per subunit.</text>
</comment>
<dbReference type="SUPFAM" id="SSF142535">
    <property type="entry name" value="AF0625-like"/>
    <property type="match status" value="1"/>
</dbReference>
<sequence length="440" mass="48225">MVTAVLYSRIDPAGVLIHSAINDLIDEEGEAAWPLLSDEIIVHEIEGRLIYERGLDQKVDADRIIFLSRHTSTRPEPVLTVHVTGNFREALYGGESDELAAADPGMMQAVLKNLLRYAPPGYRAGYEVTHHGPSDLTTPSLFVEVGSTEVEWRDPRAARAVAMSVLSAVPGTDTIPMIGFGGTHYAVRQTTIAAETRGAFGHIAHSREAGEITAETVRRMVERSGAVAGYIDRKAVSTTDAHRIAALLRKADLRVLSEGMLRSMGDIPWNTWCSASDLAEKAAPGSRIRNHGISRDEELTIVSLPDILLTEALRFHAEEFIAFLDTISPCIRIEKAGVPALPLFIGYRETGSQLASDLITLCVQQITKHHHSVMEGDRLIIRRDRFDPERARKLGVPSGPLFGMLANGQPVTVGDRVIRPDMVCSCEIQEIKIPGLESYT</sequence>
<comment type="function">
    <text evidence="4">D-aminoacyl-tRNA deacylase with broad substrate specificity. By recycling D-aminoacyl-tRNA to D-amino acids and free tRNA molecules, this enzyme counteracts the toxicity associated with the formation of D-aminoacyl-tRNA entities in vivo.</text>
</comment>
<evidence type="ECO:0000313" key="6">
    <source>
        <dbReference type="Proteomes" id="UP000730161"/>
    </source>
</evidence>
<dbReference type="EC" id="3.1.1.96" evidence="4"/>
<evidence type="ECO:0000256" key="1">
    <source>
        <dbReference type="ARBA" id="ARBA00022723"/>
    </source>
</evidence>
<comment type="subunit">
    <text evidence="4">Monomer.</text>
</comment>